<organism evidence="6 7">
    <name type="scientific">Calocera viscosa (strain TUFC12733)</name>
    <dbReference type="NCBI Taxonomy" id="1330018"/>
    <lineage>
        <taxon>Eukaryota</taxon>
        <taxon>Fungi</taxon>
        <taxon>Dikarya</taxon>
        <taxon>Basidiomycota</taxon>
        <taxon>Agaricomycotina</taxon>
        <taxon>Dacrymycetes</taxon>
        <taxon>Dacrymycetales</taxon>
        <taxon>Dacrymycetaceae</taxon>
        <taxon>Calocera</taxon>
    </lineage>
</organism>
<name>A0A167NSS0_CALVF</name>
<dbReference type="InterPro" id="IPR008521">
    <property type="entry name" value="Mg_trans_NIPA"/>
</dbReference>
<keyword evidence="3 5" id="KW-1133">Transmembrane helix</keyword>
<evidence type="ECO:0000256" key="2">
    <source>
        <dbReference type="ARBA" id="ARBA00022692"/>
    </source>
</evidence>
<feature type="transmembrane region" description="Helical" evidence="5">
    <location>
        <begin position="249"/>
        <end position="268"/>
    </location>
</feature>
<keyword evidence="7" id="KW-1185">Reference proteome</keyword>
<feature type="transmembrane region" description="Helical" evidence="5">
    <location>
        <begin position="149"/>
        <end position="166"/>
    </location>
</feature>
<evidence type="ECO:0000256" key="1">
    <source>
        <dbReference type="ARBA" id="ARBA00004141"/>
    </source>
</evidence>
<dbReference type="PANTHER" id="PTHR12570:SF65">
    <property type="entry name" value="MAGNESIUM TRANSPORTER NIPA9-RELATED"/>
    <property type="match status" value="1"/>
</dbReference>
<feature type="transmembrane region" description="Helical" evidence="5">
    <location>
        <begin position="56"/>
        <end position="76"/>
    </location>
</feature>
<sequence>MGTPSIAEHEEEAEEEQAELEQQHYLRSKLWWAGLALMTLGETGNFLSYAYAPASIVAPLGTVALIANCIFAPLLLHERLRKLELFGVALAIIGAVTVVASCDSKDIRFSPDGLIKAILQPLFVAYTIIYIISGSTLVYLSNREYGKKHVLVDVGLCAIFGGFTVLSTKGVSSMLTFKGLSIFTQWITYPFLIVLAATALAQIKYLNRALQKFDSKVVVPTQFVFFNLSAIVGSAILYRDFENMELHRFITFLYGCATTFLGVFCLTYRPRVILEEDTEVQQPQDESAPLIPINPVILRSRTSSASLGLAPGKYLLIATDGGAAPAAIPIGGARSRAMSASGMAGSEGTVRGLWKPLSAV</sequence>
<dbReference type="Proteomes" id="UP000076738">
    <property type="component" value="Unassembled WGS sequence"/>
</dbReference>
<evidence type="ECO:0000313" key="6">
    <source>
        <dbReference type="EMBL" id="KZO98033.1"/>
    </source>
</evidence>
<evidence type="ECO:0000256" key="3">
    <source>
        <dbReference type="ARBA" id="ARBA00022989"/>
    </source>
</evidence>
<keyword evidence="4 5" id="KW-0472">Membrane</keyword>
<comment type="subcellular location">
    <subcellularLocation>
        <location evidence="1">Membrane</location>
        <topology evidence="1">Multi-pass membrane protein</topology>
    </subcellularLocation>
</comment>
<feature type="transmembrane region" description="Helical" evidence="5">
    <location>
        <begin position="83"/>
        <end position="101"/>
    </location>
</feature>
<protein>
    <submittedName>
        <fullName evidence="6">DUF803-domain-containing protein</fullName>
    </submittedName>
</protein>
<feature type="transmembrane region" description="Helical" evidence="5">
    <location>
        <begin position="186"/>
        <end position="205"/>
    </location>
</feature>
<reference evidence="6 7" key="1">
    <citation type="journal article" date="2016" name="Mol. Biol. Evol.">
        <title>Comparative Genomics of Early-Diverging Mushroom-Forming Fungi Provides Insights into the Origins of Lignocellulose Decay Capabilities.</title>
        <authorList>
            <person name="Nagy L.G."/>
            <person name="Riley R."/>
            <person name="Tritt A."/>
            <person name="Adam C."/>
            <person name="Daum C."/>
            <person name="Floudas D."/>
            <person name="Sun H."/>
            <person name="Yadav J.S."/>
            <person name="Pangilinan J."/>
            <person name="Larsson K.H."/>
            <person name="Matsuura K."/>
            <person name="Barry K."/>
            <person name="Labutti K."/>
            <person name="Kuo R."/>
            <person name="Ohm R.A."/>
            <person name="Bhattacharya S.S."/>
            <person name="Shirouzu T."/>
            <person name="Yoshinaga Y."/>
            <person name="Martin F.M."/>
            <person name="Grigoriev I.V."/>
            <person name="Hibbett D.S."/>
        </authorList>
    </citation>
    <scope>NUCLEOTIDE SEQUENCE [LARGE SCALE GENOMIC DNA]</scope>
    <source>
        <strain evidence="6 7">TUFC12733</strain>
    </source>
</reference>
<evidence type="ECO:0000313" key="7">
    <source>
        <dbReference type="Proteomes" id="UP000076738"/>
    </source>
</evidence>
<feature type="transmembrane region" description="Helical" evidence="5">
    <location>
        <begin position="217"/>
        <end position="237"/>
    </location>
</feature>
<dbReference type="STRING" id="1330018.A0A167NSS0"/>
<gene>
    <name evidence="6" type="ORF">CALVIDRAFT_479111</name>
</gene>
<dbReference type="EMBL" id="KV417277">
    <property type="protein sequence ID" value="KZO98033.1"/>
    <property type="molecule type" value="Genomic_DNA"/>
</dbReference>
<keyword evidence="2 5" id="KW-0812">Transmembrane</keyword>
<dbReference type="Gene3D" id="1.10.3730.20">
    <property type="match status" value="1"/>
</dbReference>
<feature type="transmembrane region" description="Helical" evidence="5">
    <location>
        <begin position="121"/>
        <end position="140"/>
    </location>
</feature>
<proteinExistence type="predicted"/>
<dbReference type="Pfam" id="PF05653">
    <property type="entry name" value="Mg_trans_NIPA"/>
    <property type="match status" value="1"/>
</dbReference>
<dbReference type="GO" id="GO:0015095">
    <property type="term" value="F:magnesium ion transmembrane transporter activity"/>
    <property type="evidence" value="ECO:0007669"/>
    <property type="project" value="InterPro"/>
</dbReference>
<dbReference type="OrthoDB" id="165382at2759"/>
<dbReference type="SUPFAM" id="SSF103481">
    <property type="entry name" value="Multidrug resistance efflux transporter EmrE"/>
    <property type="match status" value="1"/>
</dbReference>
<dbReference type="GO" id="GO:0016020">
    <property type="term" value="C:membrane"/>
    <property type="evidence" value="ECO:0007669"/>
    <property type="project" value="UniProtKB-SubCell"/>
</dbReference>
<dbReference type="PANTHER" id="PTHR12570">
    <property type="match status" value="1"/>
</dbReference>
<evidence type="ECO:0000256" key="5">
    <source>
        <dbReference type="SAM" id="Phobius"/>
    </source>
</evidence>
<dbReference type="AlphaFoldDB" id="A0A167NSS0"/>
<evidence type="ECO:0000256" key="4">
    <source>
        <dbReference type="ARBA" id="ARBA00023136"/>
    </source>
</evidence>
<dbReference type="InterPro" id="IPR037185">
    <property type="entry name" value="EmrE-like"/>
</dbReference>
<accession>A0A167NSS0</accession>